<evidence type="ECO:0000313" key="3">
    <source>
        <dbReference type="Proteomes" id="UP000199341"/>
    </source>
</evidence>
<organism evidence="2 3">
    <name type="scientific">Actinacidiphila guanduensis</name>
    <dbReference type="NCBI Taxonomy" id="310781"/>
    <lineage>
        <taxon>Bacteria</taxon>
        <taxon>Bacillati</taxon>
        <taxon>Actinomycetota</taxon>
        <taxon>Actinomycetes</taxon>
        <taxon>Kitasatosporales</taxon>
        <taxon>Streptomycetaceae</taxon>
        <taxon>Actinacidiphila</taxon>
    </lineage>
</organism>
<sequence length="187" mass="19350">MAVVNPNAGRHPKPVYQKDPVPYGGPTQVTPDHDTFTDTTGTFVPPKVPTGGGSGGKKTAVDTDALDLFAKNMDALVKPVQDAVTYLQDNTDVRAGAFYHGNTIRTNLNGPNADGGLKKAVGSVLSDLAQGITDIATGVRAISAKYKSIHDDTVLKATDVQTYMQKAQGDFDGLVKDGGGSSGSGSS</sequence>
<dbReference type="AlphaFoldDB" id="A0A1H0SN06"/>
<dbReference type="EMBL" id="FNIE01000029">
    <property type="protein sequence ID" value="SDP42628.1"/>
    <property type="molecule type" value="Genomic_DNA"/>
</dbReference>
<dbReference type="RefSeq" id="WP_093788805.1">
    <property type="nucleotide sequence ID" value="NZ_FNIE01000029.1"/>
</dbReference>
<dbReference type="OrthoDB" id="4209615at2"/>
<evidence type="ECO:0000256" key="1">
    <source>
        <dbReference type="SAM" id="MobiDB-lite"/>
    </source>
</evidence>
<feature type="region of interest" description="Disordered" evidence="1">
    <location>
        <begin position="1"/>
        <end position="27"/>
    </location>
</feature>
<dbReference type="Proteomes" id="UP000199341">
    <property type="component" value="Unassembled WGS sequence"/>
</dbReference>
<proteinExistence type="predicted"/>
<dbReference type="STRING" id="310781.SAMN05216259_12918"/>
<gene>
    <name evidence="2" type="ORF">SAMN05216259_12918</name>
</gene>
<reference evidence="2 3" key="1">
    <citation type="submission" date="2016-10" db="EMBL/GenBank/DDBJ databases">
        <authorList>
            <person name="de Groot N.N."/>
        </authorList>
    </citation>
    <scope>NUCLEOTIDE SEQUENCE [LARGE SCALE GENOMIC DNA]</scope>
    <source>
        <strain evidence="2 3">CGMCC 4.2022</strain>
    </source>
</reference>
<name>A0A1H0SN06_9ACTN</name>
<accession>A0A1H0SN06</accession>
<keyword evidence="3" id="KW-1185">Reference proteome</keyword>
<protein>
    <submittedName>
        <fullName evidence="2">Uncharacterized protein</fullName>
    </submittedName>
</protein>
<evidence type="ECO:0000313" key="2">
    <source>
        <dbReference type="EMBL" id="SDP42628.1"/>
    </source>
</evidence>